<dbReference type="InParanoid" id="A0A1B1AKA8"/>
<dbReference type="OrthoDB" id="7171551at2"/>
<sequence length="207" mass="22215">MASDLETARDDLAYMRSLVRGGGAMQSTIGEAFTWAGALYGGQCLLHWLQTLHLMPEEGLGALAIVWAPTLVFCIILGVIIWKDRKKPAAGASARALNAVFQGAGLANLVMAFVFGYGATKAESFGLWLYHPIVVCMFQGVAWYVAWNIMRKAWLGLVAAGWFATTVALGITVFGDIGIYLLTLGVALIAFMCVPGLIIWRGAQKAA</sequence>
<feature type="transmembrane region" description="Helical" evidence="1">
    <location>
        <begin position="177"/>
        <end position="200"/>
    </location>
</feature>
<dbReference type="RefSeq" id="WP_066772590.1">
    <property type="nucleotide sequence ID" value="NZ_CP013244.1"/>
</dbReference>
<feature type="transmembrane region" description="Helical" evidence="1">
    <location>
        <begin position="94"/>
        <end position="115"/>
    </location>
</feature>
<protein>
    <submittedName>
        <fullName evidence="2">Uncharacterized protein</fullName>
    </submittedName>
</protein>
<evidence type="ECO:0000313" key="2">
    <source>
        <dbReference type="EMBL" id="ANP46994.1"/>
    </source>
</evidence>
<dbReference type="EMBL" id="CP013244">
    <property type="protein sequence ID" value="ANP46994.1"/>
    <property type="molecule type" value="Genomic_DNA"/>
</dbReference>
<reference evidence="2 3" key="1">
    <citation type="submission" date="2015-11" db="EMBL/GenBank/DDBJ databases">
        <title>Whole-Genome Sequence of Candidatus Oderbacter manganicum from the National Park Lower Oder Valley, Germany.</title>
        <authorList>
            <person name="Braun B."/>
            <person name="Liere K."/>
            <person name="Szewzyk U."/>
        </authorList>
    </citation>
    <scope>NUCLEOTIDE SEQUENCE [LARGE SCALE GENOMIC DNA]</scope>
    <source>
        <strain evidence="2 3">OTSz_A_272</strain>
    </source>
</reference>
<dbReference type="AlphaFoldDB" id="A0A1B1AKA8"/>
<keyword evidence="3" id="KW-1185">Reference proteome</keyword>
<dbReference type="STRING" id="1759059.ATE48_14255"/>
<dbReference type="Proteomes" id="UP000092498">
    <property type="component" value="Chromosome"/>
</dbReference>
<feature type="transmembrane region" description="Helical" evidence="1">
    <location>
        <begin position="60"/>
        <end position="82"/>
    </location>
</feature>
<name>A0A1B1AKA8_9PROT</name>
<evidence type="ECO:0000313" key="3">
    <source>
        <dbReference type="Proteomes" id="UP000092498"/>
    </source>
</evidence>
<organism evidence="2 3">
    <name type="scientific">Candidatus Viadribacter manganicus</name>
    <dbReference type="NCBI Taxonomy" id="1759059"/>
    <lineage>
        <taxon>Bacteria</taxon>
        <taxon>Pseudomonadati</taxon>
        <taxon>Pseudomonadota</taxon>
        <taxon>Alphaproteobacteria</taxon>
        <taxon>Hyphomonadales</taxon>
        <taxon>Hyphomonadaceae</taxon>
        <taxon>Candidatus Viadribacter</taxon>
    </lineage>
</organism>
<evidence type="ECO:0000256" key="1">
    <source>
        <dbReference type="SAM" id="Phobius"/>
    </source>
</evidence>
<keyword evidence="1" id="KW-1133">Transmembrane helix</keyword>
<keyword evidence="1" id="KW-0472">Membrane</keyword>
<proteinExistence type="predicted"/>
<feature type="transmembrane region" description="Helical" evidence="1">
    <location>
        <begin position="127"/>
        <end position="146"/>
    </location>
</feature>
<accession>A0A1B1AKA8</accession>
<keyword evidence="1" id="KW-0812">Transmembrane</keyword>
<feature type="transmembrane region" description="Helical" evidence="1">
    <location>
        <begin position="153"/>
        <end position="171"/>
    </location>
</feature>
<dbReference type="KEGG" id="cbot:ATE48_14255"/>
<gene>
    <name evidence="2" type="ORF">ATE48_14255</name>
</gene>